<dbReference type="InterPro" id="IPR013751">
    <property type="entry name" value="ACP_syn_III_N"/>
</dbReference>
<evidence type="ECO:0000256" key="8">
    <source>
        <dbReference type="ARBA" id="ARBA00023160"/>
    </source>
</evidence>
<dbReference type="EMBL" id="UOEX01000358">
    <property type="protein sequence ID" value="VAW40891.1"/>
    <property type="molecule type" value="Genomic_DNA"/>
</dbReference>
<dbReference type="GO" id="GO:0004315">
    <property type="term" value="F:3-oxoacyl-[acyl-carrier-protein] synthase activity"/>
    <property type="evidence" value="ECO:0007669"/>
    <property type="project" value="InterPro"/>
</dbReference>
<name>A0A3B0VDB2_9ZZZZ</name>
<feature type="domain" description="Beta-ketoacyl-[acyl-carrier-protein] synthase III N-terminal" evidence="10">
    <location>
        <begin position="106"/>
        <end position="184"/>
    </location>
</feature>
<dbReference type="Pfam" id="PF08541">
    <property type="entry name" value="ACP_syn_III_C"/>
    <property type="match status" value="1"/>
</dbReference>
<evidence type="ECO:0000256" key="7">
    <source>
        <dbReference type="ARBA" id="ARBA00023098"/>
    </source>
</evidence>
<keyword evidence="8" id="KW-0275">Fatty acid biosynthesis</keyword>
<organism evidence="11">
    <name type="scientific">hydrothermal vent metagenome</name>
    <dbReference type="NCBI Taxonomy" id="652676"/>
    <lineage>
        <taxon>unclassified sequences</taxon>
        <taxon>metagenomes</taxon>
        <taxon>ecological metagenomes</taxon>
    </lineage>
</organism>
<dbReference type="Pfam" id="PF08545">
    <property type="entry name" value="ACP_syn_III"/>
    <property type="match status" value="1"/>
</dbReference>
<keyword evidence="7" id="KW-0443">Lipid metabolism</keyword>
<proteinExistence type="inferred from homology"/>
<dbReference type="PANTHER" id="PTHR43091:SF1">
    <property type="entry name" value="BETA-KETOACYL-[ACYL-CARRIER-PROTEIN] SYNTHASE III, CHLOROPLASTIC"/>
    <property type="match status" value="1"/>
</dbReference>
<reference evidence="11" key="1">
    <citation type="submission" date="2018-06" db="EMBL/GenBank/DDBJ databases">
        <authorList>
            <person name="Zhirakovskaya E."/>
        </authorList>
    </citation>
    <scope>NUCLEOTIDE SEQUENCE</scope>
</reference>
<keyword evidence="6" id="KW-0276">Fatty acid metabolism</keyword>
<evidence type="ECO:0000256" key="5">
    <source>
        <dbReference type="ARBA" id="ARBA00022679"/>
    </source>
</evidence>
<dbReference type="CDD" id="cd00830">
    <property type="entry name" value="KAS_III"/>
    <property type="match status" value="1"/>
</dbReference>
<dbReference type="InterPro" id="IPR016039">
    <property type="entry name" value="Thiolase-like"/>
</dbReference>
<evidence type="ECO:0000256" key="6">
    <source>
        <dbReference type="ARBA" id="ARBA00022832"/>
    </source>
</evidence>
<evidence type="ECO:0000256" key="2">
    <source>
        <dbReference type="ARBA" id="ARBA00008642"/>
    </source>
</evidence>
<dbReference type="Gene3D" id="3.40.47.10">
    <property type="match status" value="1"/>
</dbReference>
<evidence type="ECO:0000256" key="1">
    <source>
        <dbReference type="ARBA" id="ARBA00005194"/>
    </source>
</evidence>
<protein>
    <recommendedName>
        <fullName evidence="3">beta-ketoacyl-[acyl-carrier-protein] synthase III</fullName>
        <ecNumber evidence="3">2.3.1.180</ecNumber>
    </recommendedName>
</protein>
<evidence type="ECO:0000259" key="9">
    <source>
        <dbReference type="Pfam" id="PF08541"/>
    </source>
</evidence>
<dbReference type="AlphaFoldDB" id="A0A3B0VDB2"/>
<evidence type="ECO:0000256" key="4">
    <source>
        <dbReference type="ARBA" id="ARBA00022516"/>
    </source>
</evidence>
<keyword evidence="4" id="KW-0444">Lipid biosynthesis</keyword>
<evidence type="ECO:0000256" key="3">
    <source>
        <dbReference type="ARBA" id="ARBA00012333"/>
    </source>
</evidence>
<evidence type="ECO:0000313" key="11">
    <source>
        <dbReference type="EMBL" id="VAW40891.1"/>
    </source>
</evidence>
<dbReference type="HAMAP" id="MF_01815">
    <property type="entry name" value="FabH"/>
    <property type="match status" value="1"/>
</dbReference>
<dbReference type="SUPFAM" id="SSF53901">
    <property type="entry name" value="Thiolase-like"/>
    <property type="match status" value="1"/>
</dbReference>
<dbReference type="EC" id="2.3.1.180" evidence="3"/>
<dbReference type="PANTHER" id="PTHR43091">
    <property type="entry name" value="3-OXOACYL-[ACYL-CARRIER-PROTEIN] SYNTHASE"/>
    <property type="match status" value="1"/>
</dbReference>
<dbReference type="NCBIfam" id="TIGR00747">
    <property type="entry name" value="fabH"/>
    <property type="match status" value="1"/>
</dbReference>
<comment type="pathway">
    <text evidence="1">Lipid metabolism; fatty acid biosynthesis.</text>
</comment>
<keyword evidence="11" id="KW-0012">Acyltransferase</keyword>
<evidence type="ECO:0000259" key="10">
    <source>
        <dbReference type="Pfam" id="PF08545"/>
    </source>
</evidence>
<feature type="domain" description="Beta-ketoacyl-[acyl-carrier-protein] synthase III C-terminal" evidence="9">
    <location>
        <begin position="235"/>
        <end position="324"/>
    </location>
</feature>
<gene>
    <name evidence="11" type="ORF">MNBD_DELTA03-352</name>
</gene>
<dbReference type="GO" id="GO:0006633">
    <property type="term" value="P:fatty acid biosynthetic process"/>
    <property type="evidence" value="ECO:0007669"/>
    <property type="project" value="UniProtKB-KW"/>
</dbReference>
<dbReference type="FunFam" id="3.40.47.10:FF:000004">
    <property type="entry name" value="3-oxoacyl-[acyl-carrier-protein] synthase 3"/>
    <property type="match status" value="1"/>
</dbReference>
<comment type="similarity">
    <text evidence="2">Belongs to the thiolase-like superfamily. FabH family.</text>
</comment>
<keyword evidence="5 11" id="KW-0808">Transferase</keyword>
<accession>A0A3B0VDB2</accession>
<sequence length="324" mass="34547">MKSFVLGTGSALPDRILTNAELETMVETSDEWISTRTGIKSRHIAGAGEETSKLAGRAAAKALEMAGLTPLDLDLILVGTISSEMSMPSCACLVQKDLGAKNAFAYDLNAACCGFLYGLDMVDSYLCRRPEMKIMLIGAETLSSRVDWQDRNTCVLFGDGAGACVLSGAAPGSGMLASKLYADGNLYKLLYMDSARGMNPALANAGNQGAFIKMSGRDVFKYAVRAMAGSVKEVLAQTGINKDEIKMIIPHQANRRIINSLLEHLAIPAEKAYVNMTRYGNTSAASIPIALDEANRKGLLEPGDILLLCAFGGGFTWGAAVIRW</sequence>
<dbReference type="InterPro" id="IPR004655">
    <property type="entry name" value="FabH"/>
</dbReference>
<dbReference type="GO" id="GO:0033818">
    <property type="term" value="F:beta-ketoacyl-acyl-carrier-protein synthase III activity"/>
    <property type="evidence" value="ECO:0007669"/>
    <property type="project" value="UniProtKB-EC"/>
</dbReference>
<dbReference type="InterPro" id="IPR013747">
    <property type="entry name" value="ACP_syn_III_C"/>
</dbReference>
<dbReference type="NCBIfam" id="NF006829">
    <property type="entry name" value="PRK09352.1"/>
    <property type="match status" value="1"/>
</dbReference>